<feature type="region of interest" description="Disordered" evidence="1">
    <location>
        <begin position="126"/>
        <end position="145"/>
    </location>
</feature>
<dbReference type="EMBL" id="JAIRAU010000016">
    <property type="protein sequence ID" value="MBZ5710520.1"/>
    <property type="molecule type" value="Genomic_DNA"/>
</dbReference>
<dbReference type="Proteomes" id="UP001139031">
    <property type="component" value="Unassembled WGS sequence"/>
</dbReference>
<feature type="transmembrane region" description="Helical" evidence="2">
    <location>
        <begin position="100"/>
        <end position="118"/>
    </location>
</feature>
<dbReference type="RefSeq" id="WP_224192288.1">
    <property type="nucleotide sequence ID" value="NZ_JAIRAU010000016.1"/>
</dbReference>
<evidence type="ECO:0000313" key="4">
    <source>
        <dbReference type="Proteomes" id="UP001139031"/>
    </source>
</evidence>
<keyword evidence="2" id="KW-0472">Membrane</keyword>
<reference evidence="3" key="1">
    <citation type="submission" date="2021-08" db="EMBL/GenBank/DDBJ databases">
        <authorList>
            <person name="Stevens D.C."/>
        </authorList>
    </citation>
    <scope>NUCLEOTIDE SEQUENCE</scope>
    <source>
        <strain evidence="3">DSM 53165</strain>
    </source>
</reference>
<keyword evidence="2" id="KW-0812">Transmembrane</keyword>
<evidence type="ECO:0000256" key="2">
    <source>
        <dbReference type="SAM" id="Phobius"/>
    </source>
</evidence>
<keyword evidence="4" id="KW-1185">Reference proteome</keyword>
<evidence type="ECO:0000256" key="1">
    <source>
        <dbReference type="SAM" id="MobiDB-lite"/>
    </source>
</evidence>
<sequence length="145" mass="15596">MRRSPDTGTLSPDAHGALDSVLICVLAMAPAMFPAGTPRVAVLACYAVMLVLWVLSMLTRYSFGISSAIRFRAHGVIEMVLAPLLVALPWLAGFAEWPRARAVFVLAGVAVLLLGLTAERLPERDYEIPDEPPIDRGALPPHQGP</sequence>
<proteinExistence type="predicted"/>
<protein>
    <submittedName>
        <fullName evidence="3">Uncharacterized protein</fullName>
    </submittedName>
</protein>
<accession>A0ABS7TQL4</accession>
<keyword evidence="2" id="KW-1133">Transmembrane helix</keyword>
<gene>
    <name evidence="3" type="ORF">K7C98_14770</name>
</gene>
<name>A0ABS7TQL4_9BACT</name>
<organism evidence="3 4">
    <name type="scientific">Nannocystis pusilla</name>
    <dbReference type="NCBI Taxonomy" id="889268"/>
    <lineage>
        <taxon>Bacteria</taxon>
        <taxon>Pseudomonadati</taxon>
        <taxon>Myxococcota</taxon>
        <taxon>Polyangia</taxon>
        <taxon>Nannocystales</taxon>
        <taxon>Nannocystaceae</taxon>
        <taxon>Nannocystis</taxon>
    </lineage>
</organism>
<feature type="transmembrane region" description="Helical" evidence="2">
    <location>
        <begin position="75"/>
        <end position="94"/>
    </location>
</feature>
<feature type="transmembrane region" description="Helical" evidence="2">
    <location>
        <begin position="41"/>
        <end position="63"/>
    </location>
</feature>
<comment type="caution">
    <text evidence="3">The sequence shown here is derived from an EMBL/GenBank/DDBJ whole genome shotgun (WGS) entry which is preliminary data.</text>
</comment>
<evidence type="ECO:0000313" key="3">
    <source>
        <dbReference type="EMBL" id="MBZ5710520.1"/>
    </source>
</evidence>